<evidence type="ECO:0000313" key="1">
    <source>
        <dbReference type="EMBL" id="MFI1465297.1"/>
    </source>
</evidence>
<evidence type="ECO:0008006" key="3">
    <source>
        <dbReference type="Google" id="ProtNLM"/>
    </source>
</evidence>
<proteinExistence type="predicted"/>
<organism evidence="1 2">
    <name type="scientific">Nocardia carnea</name>
    <dbReference type="NCBI Taxonomy" id="37328"/>
    <lineage>
        <taxon>Bacteria</taxon>
        <taxon>Bacillati</taxon>
        <taxon>Actinomycetota</taxon>
        <taxon>Actinomycetes</taxon>
        <taxon>Mycobacteriales</taxon>
        <taxon>Nocardiaceae</taxon>
        <taxon>Nocardia</taxon>
    </lineage>
</organism>
<name>A0ABW7TW95_9NOCA</name>
<protein>
    <recommendedName>
        <fullName evidence="3">DUF3558 domain-containing protein</fullName>
    </recommendedName>
</protein>
<dbReference type="EMBL" id="JBIRUQ010000015">
    <property type="protein sequence ID" value="MFI1465297.1"/>
    <property type="molecule type" value="Genomic_DNA"/>
</dbReference>
<dbReference type="PROSITE" id="PS51257">
    <property type="entry name" value="PROKAR_LIPOPROTEIN"/>
    <property type="match status" value="1"/>
</dbReference>
<dbReference type="GeneID" id="93507643"/>
<reference evidence="1 2" key="1">
    <citation type="submission" date="2024-10" db="EMBL/GenBank/DDBJ databases">
        <title>The Natural Products Discovery Center: Release of the First 8490 Sequenced Strains for Exploring Actinobacteria Biosynthetic Diversity.</title>
        <authorList>
            <person name="Kalkreuter E."/>
            <person name="Kautsar S.A."/>
            <person name="Yang D."/>
            <person name="Bader C.D."/>
            <person name="Teijaro C.N."/>
            <person name="Fluegel L."/>
            <person name="Davis C.M."/>
            <person name="Simpson J.R."/>
            <person name="Lauterbach L."/>
            <person name="Steele A.D."/>
            <person name="Gui C."/>
            <person name="Meng S."/>
            <person name="Li G."/>
            <person name="Viehrig K."/>
            <person name="Ye F."/>
            <person name="Su P."/>
            <person name="Kiefer A.F."/>
            <person name="Nichols A."/>
            <person name="Cepeda A.J."/>
            <person name="Yan W."/>
            <person name="Fan B."/>
            <person name="Jiang Y."/>
            <person name="Adhikari A."/>
            <person name="Zheng C.-J."/>
            <person name="Schuster L."/>
            <person name="Cowan T.M."/>
            <person name="Smanski M.J."/>
            <person name="Chevrette M.G."/>
            <person name="De Carvalho L.P.S."/>
            <person name="Shen B."/>
        </authorList>
    </citation>
    <scope>NUCLEOTIDE SEQUENCE [LARGE SCALE GENOMIC DNA]</scope>
    <source>
        <strain evidence="1 2">NPDC020568</strain>
    </source>
</reference>
<dbReference type="RefSeq" id="WP_033247248.1">
    <property type="nucleotide sequence ID" value="NZ_JBIRUQ010000015.1"/>
</dbReference>
<comment type="caution">
    <text evidence="1">The sequence shown here is derived from an EMBL/GenBank/DDBJ whole genome shotgun (WGS) entry which is preliminary data.</text>
</comment>
<gene>
    <name evidence="1" type="ORF">ACH4WX_31685</name>
</gene>
<evidence type="ECO:0000313" key="2">
    <source>
        <dbReference type="Proteomes" id="UP001611263"/>
    </source>
</evidence>
<accession>A0ABW7TW95</accession>
<dbReference type="Proteomes" id="UP001611263">
    <property type="component" value="Unassembled WGS sequence"/>
</dbReference>
<sequence length="347" mass="37835">MGSLPKPQFARISTIAAVVMLCVTTLVGCTSTVQGYPLPAGFAGTYRDQLGHEDLDNVLWRDHVRMLDPCGFINDAAIATLGAPTYFGGAQAFSECQVVFRPSVTEKGIYKVVADLSSRSAEPANATVNGLPVNTQAGLGCLITVPYRERGFSYWVHSKDGPEGFGHELNACDEGLDFVAAALPTLDTTPLRRDTTHGFNTPLANIDPCAALDHLDIDYSRWQIFTGLVASTCEFRFDGEDESTQYGWTNTQKTLDMLFHAHVLDYPVRTIDGVRAVQSDTCSLDIYLGETDPRVVDIDADGPPTDDYWAFSDHWVDVVELTARDDCPRLDEVASAIIAAYRAAPPT</sequence>
<keyword evidence="2" id="KW-1185">Reference proteome</keyword>